<evidence type="ECO:0000313" key="2">
    <source>
        <dbReference type="Proteomes" id="UP000813824"/>
    </source>
</evidence>
<name>A0A8K0UKN0_9AGAR</name>
<protein>
    <submittedName>
        <fullName evidence="1">Uncharacterized protein</fullName>
    </submittedName>
</protein>
<reference evidence="1" key="1">
    <citation type="journal article" date="2021" name="New Phytol.">
        <title>Evolutionary innovations through gain and loss of genes in the ectomycorrhizal Boletales.</title>
        <authorList>
            <person name="Wu G."/>
            <person name="Miyauchi S."/>
            <person name="Morin E."/>
            <person name="Kuo A."/>
            <person name="Drula E."/>
            <person name="Varga T."/>
            <person name="Kohler A."/>
            <person name="Feng B."/>
            <person name="Cao Y."/>
            <person name="Lipzen A."/>
            <person name="Daum C."/>
            <person name="Hundley H."/>
            <person name="Pangilinan J."/>
            <person name="Johnson J."/>
            <person name="Barry K."/>
            <person name="LaButti K."/>
            <person name="Ng V."/>
            <person name="Ahrendt S."/>
            <person name="Min B."/>
            <person name="Choi I.G."/>
            <person name="Park H."/>
            <person name="Plett J.M."/>
            <person name="Magnuson J."/>
            <person name="Spatafora J.W."/>
            <person name="Nagy L.G."/>
            <person name="Henrissat B."/>
            <person name="Grigoriev I.V."/>
            <person name="Yang Z.L."/>
            <person name="Xu J."/>
            <person name="Martin F.M."/>
        </authorList>
    </citation>
    <scope>NUCLEOTIDE SEQUENCE</scope>
    <source>
        <strain evidence="1">KKN 215</strain>
    </source>
</reference>
<dbReference type="Proteomes" id="UP000813824">
    <property type="component" value="Unassembled WGS sequence"/>
</dbReference>
<keyword evidence="2" id="KW-1185">Reference proteome</keyword>
<accession>A0A8K0UKN0</accession>
<dbReference type="AlphaFoldDB" id="A0A8K0UKN0"/>
<comment type="caution">
    <text evidence="1">The sequence shown here is derived from an EMBL/GenBank/DDBJ whole genome shotgun (WGS) entry which is preliminary data.</text>
</comment>
<gene>
    <name evidence="1" type="ORF">BXZ70DRAFT_949524</name>
</gene>
<dbReference type="EMBL" id="JAEVFJ010000029">
    <property type="protein sequence ID" value="KAH8093234.1"/>
    <property type="molecule type" value="Genomic_DNA"/>
</dbReference>
<evidence type="ECO:0000313" key="1">
    <source>
        <dbReference type="EMBL" id="KAH8093234.1"/>
    </source>
</evidence>
<organism evidence="1 2">
    <name type="scientific">Cristinia sonorae</name>
    <dbReference type="NCBI Taxonomy" id="1940300"/>
    <lineage>
        <taxon>Eukaryota</taxon>
        <taxon>Fungi</taxon>
        <taxon>Dikarya</taxon>
        <taxon>Basidiomycota</taxon>
        <taxon>Agaricomycotina</taxon>
        <taxon>Agaricomycetes</taxon>
        <taxon>Agaricomycetidae</taxon>
        <taxon>Agaricales</taxon>
        <taxon>Pleurotineae</taxon>
        <taxon>Stephanosporaceae</taxon>
        <taxon>Cristinia</taxon>
    </lineage>
</organism>
<proteinExistence type="predicted"/>
<sequence>MGWGWLGPSTVFVASAPSYYTLPLSLEEMTAVWRLFSLNMRLLLATKPPGLNTSRSESSSLLINITPTQKEKLLHAIRKVTHKNNNLKTVTKHPLLPINIETPKRLPTTHLRRNEQHTPVLPHVPKSLQRFLDRHPRRRSCLVRVRVRVDDNLCSLFQENGPWGRGRSRQSMVTRMKRSSQVRPFLVHELCARPDRDVPEVDLSYLSLRPRLVRWCWGEPDDSDRLHAWIRVRGFCFRRRRRRRRKRRRSGTEFLRGSSIVVIRMVPFVVFFKAPFAGIVDDGSGGRGCRMQQRPYDFFVFSVLLCLYARFVKNVRSAGHPEVRVGTDENPLSIKDLDTRRGRLWEDIVSGALQHAQLWRFSKDLVATGPSSRHRSRSLRSVCVGSERWCRRG</sequence>